<accession>G2D9C0</accession>
<protein>
    <submittedName>
        <fullName evidence="1">Cobyrinic acid a,c-diamide synthase</fullName>
    </submittedName>
</protein>
<dbReference type="InterPro" id="IPR050678">
    <property type="entry name" value="DNA_Partitioning_ATPase"/>
</dbReference>
<dbReference type="EMBL" id="AFOC01000002">
    <property type="protein sequence ID" value="EGV52833.1"/>
    <property type="molecule type" value="Genomic_DNA"/>
</dbReference>
<dbReference type="PANTHER" id="PTHR13696:SF99">
    <property type="entry name" value="COBYRINIC ACID AC-DIAMIDE SYNTHASE"/>
    <property type="match status" value="1"/>
</dbReference>
<dbReference type="SUPFAM" id="SSF52540">
    <property type="entry name" value="P-loop containing nucleoside triphosphate hydrolases"/>
    <property type="match status" value="1"/>
</dbReference>
<keyword evidence="2" id="KW-1185">Reference proteome</keyword>
<reference evidence="1" key="1">
    <citation type="journal article" date="2011" name="ISME J.">
        <title>The endosymbionts of the deep-sea tubeworms Riftia pachyptila and Tevnia jerichonana share an identical physiology as revealed by proteogenomic analyses.</title>
        <authorList>
            <person name="Gardebrecht A."/>
            <person name="Markert S."/>
            <person name="Felbeck H."/>
            <person name="Thuermer A."/>
            <person name="Albrecht D."/>
            <person name="Wollherr A."/>
            <person name="Kabisch J."/>
            <person name="Lehmann R."/>
            <person name="Daniel R."/>
            <person name="Liesegang H."/>
            <person name="Hecker M."/>
            <person name="Sievert S.M."/>
            <person name="Schweder T."/>
        </authorList>
    </citation>
    <scope>NUCLEOTIDE SEQUENCE [LARGE SCALE GENOMIC DNA]</scope>
</reference>
<sequence length="117" mass="13499">MFAADEVLIPVSGDYLSLSGLAKMMMTLKRFEPYLEKPHEKWIEMSRVYPRRRLFREVCDKLLGHFPGQVLANPIKEAAVMAECPGVGRTIFEYRRSSQSAKEFEALATDLLERRTM</sequence>
<dbReference type="Gene3D" id="3.40.50.300">
    <property type="entry name" value="P-loop containing nucleotide triphosphate hydrolases"/>
    <property type="match status" value="1"/>
</dbReference>
<evidence type="ECO:0000313" key="1">
    <source>
        <dbReference type="EMBL" id="EGV52833.1"/>
    </source>
</evidence>
<organism evidence="1 2">
    <name type="scientific">endosymbiont of Riftia pachyptila</name>
    <name type="common">vent Ph05</name>
    <dbReference type="NCBI Taxonomy" id="1048808"/>
    <lineage>
        <taxon>Bacteria</taxon>
        <taxon>Pseudomonadati</taxon>
        <taxon>Pseudomonadota</taxon>
        <taxon>Gammaproteobacteria</taxon>
        <taxon>sulfur-oxidizing symbionts</taxon>
    </lineage>
</organism>
<name>G2D9C0_9GAMM</name>
<proteinExistence type="predicted"/>
<dbReference type="AlphaFoldDB" id="G2D9C0"/>
<evidence type="ECO:0000313" key="2">
    <source>
        <dbReference type="Proteomes" id="UP000004491"/>
    </source>
</evidence>
<dbReference type="Proteomes" id="UP000004491">
    <property type="component" value="Unassembled WGS sequence"/>
</dbReference>
<dbReference type="PANTHER" id="PTHR13696">
    <property type="entry name" value="P-LOOP CONTAINING NUCLEOSIDE TRIPHOSPHATE HYDROLASE"/>
    <property type="match status" value="1"/>
</dbReference>
<dbReference type="InterPro" id="IPR027417">
    <property type="entry name" value="P-loop_NTPase"/>
</dbReference>
<gene>
    <name evidence="1" type="ORF">Rifp1Sym_ab00590</name>
</gene>
<comment type="caution">
    <text evidence="1">The sequence shown here is derived from an EMBL/GenBank/DDBJ whole genome shotgun (WGS) entry which is preliminary data.</text>
</comment>